<organism evidence="1">
    <name type="scientific">Picea glauca</name>
    <name type="common">White spruce</name>
    <name type="synonym">Pinus glauca</name>
    <dbReference type="NCBI Taxonomy" id="3330"/>
    <lineage>
        <taxon>Eukaryota</taxon>
        <taxon>Viridiplantae</taxon>
        <taxon>Streptophyta</taxon>
        <taxon>Embryophyta</taxon>
        <taxon>Tracheophyta</taxon>
        <taxon>Spermatophyta</taxon>
        <taxon>Pinopsida</taxon>
        <taxon>Pinidae</taxon>
        <taxon>Conifers I</taxon>
        <taxon>Pinales</taxon>
        <taxon>Pinaceae</taxon>
        <taxon>Picea</taxon>
    </lineage>
</organism>
<dbReference type="EMBL" id="LKAM01000001">
    <property type="protein sequence ID" value="KUM50226.1"/>
    <property type="molecule type" value="Genomic_DNA"/>
</dbReference>
<dbReference type="AlphaFoldDB" id="A0A124GNY2"/>
<keyword evidence="1" id="KW-0496">Mitochondrion</keyword>
<comment type="caution">
    <text evidence="1">The sequence shown here is derived from an EMBL/GenBank/DDBJ whole genome shotgun (WGS) entry which is preliminary data.</text>
</comment>
<gene>
    <name evidence="1" type="ORF">ABT39_MTgene69</name>
</gene>
<evidence type="ECO:0000313" key="1">
    <source>
        <dbReference type="EMBL" id="KUM50226.1"/>
    </source>
</evidence>
<accession>A0A124GNY2</accession>
<name>A0A124GNY2_PICGL</name>
<geneLocation type="mitochondrion" evidence="1"/>
<protein>
    <submittedName>
        <fullName evidence="1">Uncharacterized protein</fullName>
    </submittedName>
</protein>
<proteinExistence type="predicted"/>
<reference evidence="1" key="1">
    <citation type="journal article" date="2015" name="Genome Biol. Evol.">
        <title>Organellar Genomes of White Spruce (Picea glauca): Assembly and Annotation.</title>
        <authorList>
            <person name="Jackman S.D."/>
            <person name="Warren R.L."/>
            <person name="Gibb E.A."/>
            <person name="Vandervalk B.P."/>
            <person name="Mohamadi H."/>
            <person name="Chu J."/>
            <person name="Raymond A."/>
            <person name="Pleasance S."/>
            <person name="Coope R."/>
            <person name="Wildung M.R."/>
            <person name="Ritland C.E."/>
            <person name="Bousquet J."/>
            <person name="Jones S.J."/>
            <person name="Bohlmann J."/>
            <person name="Birol I."/>
        </authorList>
    </citation>
    <scope>NUCLEOTIDE SEQUENCE [LARGE SCALE GENOMIC DNA]</scope>
    <source>
        <tissue evidence="1">Flushing bud</tissue>
    </source>
</reference>
<sequence length="103" mass="11683">MMFHSGTKIGNIFPGVPLLFSFLCSSGCWFNSSMVLPWLYTLTSITIAARKIEVDTIFRPPIYPFRFSQLTMPFTRGNNFCTYEIIGLQETLLCFGSTPLPNK</sequence>